<dbReference type="PANTHER" id="PTHR13516">
    <property type="entry name" value="RIBONUCLEASE P SUBUNIT P25"/>
    <property type="match status" value="1"/>
</dbReference>
<feature type="compositionally biased region" description="Basic and acidic residues" evidence="3">
    <location>
        <begin position="249"/>
        <end position="271"/>
    </location>
</feature>
<keyword evidence="5" id="KW-1185">Reference proteome</keyword>
<evidence type="ECO:0000256" key="2">
    <source>
        <dbReference type="ARBA" id="ARBA00022884"/>
    </source>
</evidence>
<keyword evidence="2" id="KW-0694">RNA-binding</keyword>
<dbReference type="OMA" id="EHETIVA"/>
<comment type="similarity">
    <text evidence="1">Belongs to the histone-like Alba family.</text>
</comment>
<evidence type="ECO:0008006" key="6">
    <source>
        <dbReference type="Google" id="ProtNLM"/>
    </source>
</evidence>
<dbReference type="GeneID" id="9037804"/>
<evidence type="ECO:0000313" key="4">
    <source>
        <dbReference type="EMBL" id="EER04672.1"/>
    </source>
</evidence>
<proteinExistence type="inferred from homology"/>
<dbReference type="Proteomes" id="UP000007800">
    <property type="component" value="Unassembled WGS sequence"/>
</dbReference>
<dbReference type="InterPro" id="IPR051958">
    <property type="entry name" value="Alba-like_NAB"/>
</dbReference>
<accession>C5LF34</accession>
<evidence type="ECO:0000256" key="3">
    <source>
        <dbReference type="SAM" id="MobiDB-lite"/>
    </source>
</evidence>
<protein>
    <recommendedName>
        <fullName evidence="6">DNA/RNA-binding protein Alba-like domain-containing protein</fullName>
    </recommendedName>
</protein>
<feature type="compositionally biased region" description="Low complexity" evidence="3">
    <location>
        <begin position="48"/>
        <end position="57"/>
    </location>
</feature>
<dbReference type="Gene3D" id="3.30.110.20">
    <property type="entry name" value="Alba-like domain"/>
    <property type="match status" value="1"/>
</dbReference>
<dbReference type="InParanoid" id="C5LF34"/>
<dbReference type="EMBL" id="GG681406">
    <property type="protein sequence ID" value="EER04672.1"/>
    <property type="molecule type" value="Genomic_DNA"/>
</dbReference>
<evidence type="ECO:0000256" key="1">
    <source>
        <dbReference type="ARBA" id="ARBA00008018"/>
    </source>
</evidence>
<dbReference type="SUPFAM" id="SSF82704">
    <property type="entry name" value="AlbA-like"/>
    <property type="match status" value="1"/>
</dbReference>
<organism evidence="5">
    <name type="scientific">Perkinsus marinus (strain ATCC 50983 / TXsc)</name>
    <dbReference type="NCBI Taxonomy" id="423536"/>
    <lineage>
        <taxon>Eukaryota</taxon>
        <taxon>Sar</taxon>
        <taxon>Alveolata</taxon>
        <taxon>Perkinsozoa</taxon>
        <taxon>Perkinsea</taxon>
        <taxon>Perkinsida</taxon>
        <taxon>Perkinsidae</taxon>
        <taxon>Perkinsus</taxon>
    </lineage>
</organism>
<feature type="region of interest" description="Disordered" evidence="3">
    <location>
        <begin position="209"/>
        <end position="271"/>
    </location>
</feature>
<reference evidence="4 5" key="1">
    <citation type="submission" date="2008-07" db="EMBL/GenBank/DDBJ databases">
        <authorList>
            <person name="El-Sayed N."/>
            <person name="Caler E."/>
            <person name="Inman J."/>
            <person name="Amedeo P."/>
            <person name="Hass B."/>
            <person name="Wortman J."/>
        </authorList>
    </citation>
    <scope>NUCLEOTIDE SEQUENCE [LARGE SCALE GENOMIC DNA]</scope>
    <source>
        <strain evidence="5">ATCC 50983 / TXsc</strain>
    </source>
</reference>
<dbReference type="OrthoDB" id="447969at2759"/>
<dbReference type="RefSeq" id="XP_002772856.1">
    <property type="nucleotide sequence ID" value="XM_002772810.1"/>
</dbReference>
<gene>
    <name evidence="4" type="ORF">Pmar_PMAR013372</name>
</gene>
<feature type="compositionally biased region" description="Basic residues" evidence="3">
    <location>
        <begin position="226"/>
        <end position="237"/>
    </location>
</feature>
<sequence>MAVTAPIKKAAEAPVTPVKKTTAPVEVQSTGATEKKEEVSPLVEKTTDIPTTQEETTVNPSKRYRRVQRNRDEKDPVALAHEVRITVSGGVGLFVKEGVRKLLDVTEGVPEIKVMARGPAIAKAVIVSEMINRMISELEQEVELGSSDVSDEYVSVDEEHETIVATRIVPFLVITIRHPKGLIDKSTVSRRPRSTRVPIATKADIAAIREKQQQQQPQEGTEITSKKRTRRNRKARRGTPNADVAEGTTKSEVKAEAPKSDVKKGVSKVDDEVPVEKVVEKKEKVTKTAPVVVEKEASAFDGAVKPRSK</sequence>
<evidence type="ECO:0000313" key="5">
    <source>
        <dbReference type="Proteomes" id="UP000007800"/>
    </source>
</evidence>
<dbReference type="AlphaFoldDB" id="C5LF34"/>
<name>C5LF34_PERM5</name>
<dbReference type="GO" id="GO:0003723">
    <property type="term" value="F:RNA binding"/>
    <property type="evidence" value="ECO:0007669"/>
    <property type="project" value="UniProtKB-KW"/>
</dbReference>
<feature type="region of interest" description="Disordered" evidence="3">
    <location>
        <begin position="1"/>
        <end position="60"/>
    </location>
</feature>
<dbReference type="InterPro" id="IPR036882">
    <property type="entry name" value="Alba-like_dom_sf"/>
</dbReference>